<gene>
    <name evidence="6" type="ORF">AWC23_26390</name>
</gene>
<keyword evidence="2" id="KW-0274">FAD</keyword>
<reference evidence="6 7" key="1">
    <citation type="submission" date="2016-01" db="EMBL/GenBank/DDBJ databases">
        <title>The new phylogeny of the genus Mycobacterium.</title>
        <authorList>
            <person name="Tarcisio F."/>
            <person name="Conor M."/>
            <person name="Antonella G."/>
            <person name="Elisabetta G."/>
            <person name="Giulia F.S."/>
            <person name="Sara T."/>
            <person name="Anna F."/>
            <person name="Clotilde B."/>
            <person name="Roberto B."/>
            <person name="Veronica D.S."/>
            <person name="Fabio R."/>
            <person name="Monica P."/>
            <person name="Olivier J."/>
            <person name="Enrico T."/>
            <person name="Nicola S."/>
        </authorList>
    </citation>
    <scope>NUCLEOTIDE SEQUENCE [LARGE SCALE GENOMIC DNA]</scope>
    <source>
        <strain evidence="6 7">DSM 44616</strain>
    </source>
</reference>
<organism evidence="6 7">
    <name type="scientific">Mycobacterium saskatchewanense</name>
    <dbReference type="NCBI Taxonomy" id="220927"/>
    <lineage>
        <taxon>Bacteria</taxon>
        <taxon>Bacillati</taxon>
        <taxon>Actinomycetota</taxon>
        <taxon>Actinomycetes</taxon>
        <taxon>Mycobacteriales</taxon>
        <taxon>Mycobacteriaceae</taxon>
        <taxon>Mycobacterium</taxon>
        <taxon>Mycobacterium simiae complex</taxon>
    </lineage>
</organism>
<comment type="caution">
    <text evidence="6">The sequence shown here is derived from an EMBL/GenBank/DDBJ whole genome shotgun (WGS) entry which is preliminary data.</text>
</comment>
<dbReference type="PANTHER" id="PTHR36117:SF3">
    <property type="entry name" value="4-HYDROXYPHENYLACETATE 3-MONOOXYGENASE-RELATED"/>
    <property type="match status" value="1"/>
</dbReference>
<evidence type="ECO:0000259" key="4">
    <source>
        <dbReference type="Pfam" id="PF03241"/>
    </source>
</evidence>
<dbReference type="Pfam" id="PF03241">
    <property type="entry name" value="HpaB"/>
    <property type="match status" value="1"/>
</dbReference>
<dbReference type="EMBL" id="LQPR01000084">
    <property type="protein sequence ID" value="ORW64170.1"/>
    <property type="molecule type" value="Genomic_DNA"/>
</dbReference>
<evidence type="ECO:0008006" key="8">
    <source>
        <dbReference type="Google" id="ProtNLM"/>
    </source>
</evidence>
<dbReference type="Proteomes" id="UP000193387">
    <property type="component" value="Unassembled WGS sequence"/>
</dbReference>
<dbReference type="SUPFAM" id="SSF47203">
    <property type="entry name" value="Acyl-CoA dehydrogenase C-terminal domain-like"/>
    <property type="match status" value="1"/>
</dbReference>
<accession>A0AAJ3NKS8</accession>
<dbReference type="Gene3D" id="1.10.3140.10">
    <property type="entry name" value="4-hydroxybutyryl-coa dehydratase, domain 1"/>
    <property type="match status" value="1"/>
</dbReference>
<keyword evidence="7" id="KW-1185">Reference proteome</keyword>
<evidence type="ECO:0000256" key="1">
    <source>
        <dbReference type="ARBA" id="ARBA00022630"/>
    </source>
</evidence>
<dbReference type="PANTHER" id="PTHR36117">
    <property type="entry name" value="4-HYDROXYPHENYLACETATE 3-MONOOXYGENASE-RELATED"/>
    <property type="match status" value="1"/>
</dbReference>
<feature type="domain" description="HpaB/PvcC/4-BUDH C-terminal" evidence="4">
    <location>
        <begin position="309"/>
        <end position="493"/>
    </location>
</feature>
<evidence type="ECO:0000256" key="3">
    <source>
        <dbReference type="ARBA" id="ARBA00023002"/>
    </source>
</evidence>
<dbReference type="AlphaFoldDB" id="A0AAJ3NKS8"/>
<proteinExistence type="predicted"/>
<feature type="domain" description="HpaB/PvcC/4-BUDH N-terminal" evidence="5">
    <location>
        <begin position="29"/>
        <end position="290"/>
    </location>
</feature>
<dbReference type="RefSeq" id="WP_085258575.1">
    <property type="nucleotide sequence ID" value="NZ_AP022573.1"/>
</dbReference>
<dbReference type="Gene3D" id="2.40.110.10">
    <property type="entry name" value="Butyryl-CoA Dehydrogenase, subunit A, domain 2"/>
    <property type="match status" value="1"/>
</dbReference>
<evidence type="ECO:0000259" key="5">
    <source>
        <dbReference type="Pfam" id="PF11794"/>
    </source>
</evidence>
<dbReference type="SUPFAM" id="SSF56645">
    <property type="entry name" value="Acyl-CoA dehydrogenase NM domain-like"/>
    <property type="match status" value="1"/>
</dbReference>
<dbReference type="InterPro" id="IPR036250">
    <property type="entry name" value="AcylCo_DH-like_C"/>
</dbReference>
<dbReference type="InterPro" id="IPR009100">
    <property type="entry name" value="AcylCoA_DH/oxidase_NM_dom_sf"/>
</dbReference>
<keyword evidence="1" id="KW-0285">Flavoprotein</keyword>
<dbReference type="GO" id="GO:0016627">
    <property type="term" value="F:oxidoreductase activity, acting on the CH-CH group of donors"/>
    <property type="evidence" value="ECO:0007669"/>
    <property type="project" value="InterPro"/>
</dbReference>
<sequence length="496" mass="54611">MPASIDAERLRIDKVVEALKESPEPHLLTGDLYKQTLRDGRRVIDCRGEEVDDVTAHRDLRAVETTAAILDAQFAPESRDILTFTGEDGGRRGIGWQVPTTRDHLLAKKAGTEFITKRTMGVYGRPVDYGAMMALGFLSTIDRIQAENPAFAQNVRDFVALSADHNLLSTDLIADPQSDKNIPRNERPSQLRIVDESPDGIVLNGAKVAGSMGALGHFFTLSTTLGPGLGPDAAIWAAIPVNSPGVALLLREPTANMHSARPDHPLDHAGEEMDQIIMFDNVFLPREYVFSAHNLELLTLYYESCAFSLWSVMTRLAFRADIFAGVAQVITEILGTDKLPGVQNAVADVTLYAQTLKAYALATIHESVEWNGVQVPNPDLVTAGRLYSIENYPRITYQIQDLCGQALIARWPEKVWDHPEFGPRMDQYFPGTGVTAREKNTFFNFVFDLLCGAHAGRVALFENVNATPPAFVKGLVYSKTDRSSAARLVRDYVGIA</sequence>
<dbReference type="Pfam" id="PF11794">
    <property type="entry name" value="HpaB_N"/>
    <property type="match status" value="1"/>
</dbReference>
<evidence type="ECO:0000313" key="6">
    <source>
        <dbReference type="EMBL" id="ORW64170.1"/>
    </source>
</evidence>
<dbReference type="InterPro" id="IPR024674">
    <property type="entry name" value="HpaB/PvcC/4-BUDH_N"/>
</dbReference>
<keyword evidence="3" id="KW-0560">Oxidoreductase</keyword>
<protein>
    <recommendedName>
        <fullName evidence="8">4-hydroxyphenylacetate 3-monooxygenase</fullName>
    </recommendedName>
</protein>
<evidence type="ECO:0000256" key="2">
    <source>
        <dbReference type="ARBA" id="ARBA00022827"/>
    </source>
</evidence>
<dbReference type="InterPro" id="IPR004925">
    <property type="entry name" value="HpaB/PvcC/4-BUDH"/>
</dbReference>
<dbReference type="Gene3D" id="1.20.140.10">
    <property type="entry name" value="Butyryl-CoA Dehydrogenase, subunit A, domain 3"/>
    <property type="match status" value="1"/>
</dbReference>
<evidence type="ECO:0000313" key="7">
    <source>
        <dbReference type="Proteomes" id="UP000193387"/>
    </source>
</evidence>
<dbReference type="InterPro" id="IPR024719">
    <property type="entry name" value="HpaB/PvcC/4-BUDH_C"/>
</dbReference>
<dbReference type="InterPro" id="IPR046373">
    <property type="entry name" value="Acyl-CoA_Oxase/DH_mid-dom_sf"/>
</dbReference>
<name>A0AAJ3NKS8_9MYCO</name>